<feature type="region of interest" description="Disordered" evidence="2">
    <location>
        <begin position="416"/>
        <end position="436"/>
    </location>
</feature>
<evidence type="ECO:0000256" key="1">
    <source>
        <dbReference type="SAM" id="Coils"/>
    </source>
</evidence>
<keyword evidence="4" id="KW-1185">Reference proteome</keyword>
<dbReference type="EMBL" id="BLLK01000047">
    <property type="protein sequence ID" value="GFH55388.1"/>
    <property type="molecule type" value="Genomic_DNA"/>
</dbReference>
<organism evidence="3 4">
    <name type="scientific">Chaetoceros tenuissimus</name>
    <dbReference type="NCBI Taxonomy" id="426638"/>
    <lineage>
        <taxon>Eukaryota</taxon>
        <taxon>Sar</taxon>
        <taxon>Stramenopiles</taxon>
        <taxon>Ochrophyta</taxon>
        <taxon>Bacillariophyta</taxon>
        <taxon>Coscinodiscophyceae</taxon>
        <taxon>Chaetocerotophycidae</taxon>
        <taxon>Chaetocerotales</taxon>
        <taxon>Chaetocerotaceae</taxon>
        <taxon>Chaetoceros</taxon>
    </lineage>
</organism>
<evidence type="ECO:0000313" key="3">
    <source>
        <dbReference type="EMBL" id="GFH55388.1"/>
    </source>
</evidence>
<keyword evidence="1" id="KW-0175">Coiled coil</keyword>
<reference evidence="3 4" key="1">
    <citation type="journal article" date="2021" name="Sci. Rep.">
        <title>The genome of the diatom Chaetoceros tenuissimus carries an ancient integrated fragment of an extant virus.</title>
        <authorList>
            <person name="Hongo Y."/>
            <person name="Kimura K."/>
            <person name="Takaki Y."/>
            <person name="Yoshida Y."/>
            <person name="Baba S."/>
            <person name="Kobayashi G."/>
            <person name="Nagasaki K."/>
            <person name="Hano T."/>
            <person name="Tomaru Y."/>
        </authorList>
    </citation>
    <scope>NUCLEOTIDE SEQUENCE [LARGE SCALE GENOMIC DNA]</scope>
    <source>
        <strain evidence="3 4">NIES-3715</strain>
    </source>
</reference>
<feature type="coiled-coil region" evidence="1">
    <location>
        <begin position="60"/>
        <end position="114"/>
    </location>
</feature>
<comment type="caution">
    <text evidence="3">The sequence shown here is derived from an EMBL/GenBank/DDBJ whole genome shotgun (WGS) entry which is preliminary data.</text>
</comment>
<feature type="compositionally biased region" description="Basic and acidic residues" evidence="2">
    <location>
        <begin position="321"/>
        <end position="339"/>
    </location>
</feature>
<feature type="compositionally biased region" description="Basic and acidic residues" evidence="2">
    <location>
        <begin position="356"/>
        <end position="375"/>
    </location>
</feature>
<sequence>MLLKYKFLISKSSLSSPISSRLLSTAPSVSKTQKQHLANNFNNRRAAYKKSVGKLRNRYAIEIQQQKQSDEQALKEAKAKETRKRLERQRVKNLKSVKNAMRHEEQRRAQALNKSEKIKSSQEHLLDRMERFDKARQLVLNELEAESKYWLTTSEEVDAALTGEEQIQKLWSRPGQFIGAPLPSEDAEYWRFESHTWDMSKTYTSLREKQMQELEDMAYFDANLSETYWNDDRIQFQNELEEKAKLRALVREEGRKSLLMKQRQMMQDIYTQENSVGPDGLPVVPKTMAAPSLNVLADYEAMEKEGVKILQENPQQFFVFDKDTEGSKGKPLRLKDPVRDASGTNTPYPEILGRPPKADTRTEREKKRQEREERMLAAAQQDETSGVEYAADDEIAPSSQPLDYDTLANFGDATDTEWEEGLDPNSDAELLDTPRDKRFTDDDVEWMIEHLEKKIASIEELMKLEAAEKKSAMVGNGDEVASALGANTVKSTKVDDKGREYTSYEVMDDTSPGNISSSIDMSALDSLTEEQMEAIEALASEPNDTEEDIKNALTKVPGLSEEQIEQLVQLEMSLKNE</sequence>
<name>A0AAD3D035_9STRA</name>
<gene>
    <name evidence="3" type="ORF">CTEN210_11864</name>
</gene>
<evidence type="ECO:0000313" key="4">
    <source>
        <dbReference type="Proteomes" id="UP001054902"/>
    </source>
</evidence>
<accession>A0AAD3D035</accession>
<feature type="region of interest" description="Disordered" evidence="2">
    <location>
        <begin position="321"/>
        <end position="386"/>
    </location>
</feature>
<protein>
    <submittedName>
        <fullName evidence="3">Uncharacterized protein</fullName>
    </submittedName>
</protein>
<evidence type="ECO:0000256" key="2">
    <source>
        <dbReference type="SAM" id="MobiDB-lite"/>
    </source>
</evidence>
<dbReference type="Proteomes" id="UP001054902">
    <property type="component" value="Unassembled WGS sequence"/>
</dbReference>
<proteinExistence type="predicted"/>
<dbReference type="AlphaFoldDB" id="A0AAD3D035"/>